<dbReference type="Gene3D" id="2.30.38.10">
    <property type="entry name" value="Luciferase, Domain 3"/>
    <property type="match status" value="1"/>
</dbReference>
<dbReference type="Gene3D" id="3.30.300.30">
    <property type="match status" value="2"/>
</dbReference>
<dbReference type="InterPro" id="IPR036736">
    <property type="entry name" value="ACP-like_sf"/>
</dbReference>
<dbReference type="NCBIfam" id="TIGR01733">
    <property type="entry name" value="AA-adenyl-dom"/>
    <property type="match status" value="1"/>
</dbReference>
<dbReference type="Gene3D" id="1.10.1200.10">
    <property type="entry name" value="ACP-like"/>
    <property type="match status" value="1"/>
</dbReference>
<dbReference type="InterPro" id="IPR010060">
    <property type="entry name" value="NRPS_synth"/>
</dbReference>
<dbReference type="InterPro" id="IPR045851">
    <property type="entry name" value="AMP-bd_C_sf"/>
</dbReference>
<dbReference type="InterPro" id="IPR023213">
    <property type="entry name" value="CAT-like_dom_sf"/>
</dbReference>
<name>A0ABR9PV52_9BACT</name>
<dbReference type="SUPFAM" id="SSF53335">
    <property type="entry name" value="S-adenosyl-L-methionine-dependent methyltransferases"/>
    <property type="match status" value="1"/>
</dbReference>
<dbReference type="PROSITE" id="PS00012">
    <property type="entry name" value="PHOSPHOPANTETHEINE"/>
    <property type="match status" value="1"/>
</dbReference>
<dbReference type="PANTHER" id="PTHR45398:SF1">
    <property type="entry name" value="ENZYME, PUTATIVE (JCVI)-RELATED"/>
    <property type="match status" value="1"/>
</dbReference>
<evidence type="ECO:0000259" key="6">
    <source>
        <dbReference type="PROSITE" id="PS50075"/>
    </source>
</evidence>
<keyword evidence="3" id="KW-0597">Phosphoprotein</keyword>
<dbReference type="InterPro" id="IPR009081">
    <property type="entry name" value="PP-bd_ACP"/>
</dbReference>
<dbReference type="SMART" id="SM00823">
    <property type="entry name" value="PKS_PP"/>
    <property type="match status" value="1"/>
</dbReference>
<dbReference type="EMBL" id="JAAIYO010000009">
    <property type="protein sequence ID" value="MBE4751754.1"/>
    <property type="molecule type" value="Genomic_DNA"/>
</dbReference>
<dbReference type="CDD" id="cd19534">
    <property type="entry name" value="E_NRPS"/>
    <property type="match status" value="1"/>
</dbReference>
<dbReference type="PROSITE" id="PS50075">
    <property type="entry name" value="CARRIER"/>
    <property type="match status" value="1"/>
</dbReference>
<dbReference type="Pfam" id="PF00550">
    <property type="entry name" value="PP-binding"/>
    <property type="match status" value="1"/>
</dbReference>
<evidence type="ECO:0000256" key="1">
    <source>
        <dbReference type="ARBA" id="ARBA00001957"/>
    </source>
</evidence>
<dbReference type="InterPro" id="IPR000873">
    <property type="entry name" value="AMP-dep_synth/lig_dom"/>
</dbReference>
<dbReference type="SUPFAM" id="SSF47336">
    <property type="entry name" value="ACP-like"/>
    <property type="match status" value="1"/>
</dbReference>
<dbReference type="Proteomes" id="UP001516472">
    <property type="component" value="Unassembled WGS sequence"/>
</dbReference>
<dbReference type="InterPro" id="IPR010071">
    <property type="entry name" value="AA_adenyl_dom"/>
</dbReference>
<dbReference type="InterPro" id="IPR020845">
    <property type="entry name" value="AMP-binding_CS"/>
</dbReference>
<feature type="domain" description="Carrier" evidence="6">
    <location>
        <begin position="1482"/>
        <end position="1556"/>
    </location>
</feature>
<proteinExistence type="predicted"/>
<reference evidence="7 8" key="1">
    <citation type="submission" date="2020-02" db="EMBL/GenBank/DDBJ databases">
        <authorList>
            <person name="Babadi Z.K."/>
            <person name="Risdian C."/>
            <person name="Ebrahimipour G.H."/>
            <person name="Wink J."/>
        </authorList>
    </citation>
    <scope>NUCLEOTIDE SEQUENCE [LARGE SCALE GENOMIC DNA]</scope>
    <source>
        <strain evidence="7 8">ZKHCc1 1396</strain>
    </source>
</reference>
<dbReference type="NCBIfam" id="TIGR01720">
    <property type="entry name" value="NRPS-para261"/>
    <property type="match status" value="1"/>
</dbReference>
<dbReference type="Gene3D" id="3.30.559.10">
    <property type="entry name" value="Chloramphenicol acetyltransferase-like domain"/>
    <property type="match status" value="3"/>
</dbReference>
<dbReference type="Pfam" id="PF18563">
    <property type="entry name" value="TubC_N"/>
    <property type="match status" value="1"/>
</dbReference>
<feature type="region of interest" description="Disordered" evidence="5">
    <location>
        <begin position="1461"/>
        <end position="1480"/>
    </location>
</feature>
<protein>
    <submittedName>
        <fullName evidence="7">Amino acid adenylation domain-containing protein</fullName>
    </submittedName>
</protein>
<gene>
    <name evidence="7" type="ORF">G4177_26645</name>
</gene>
<dbReference type="Pfam" id="PF00668">
    <property type="entry name" value="Condensation"/>
    <property type="match status" value="3"/>
</dbReference>
<dbReference type="PROSITE" id="PS00455">
    <property type="entry name" value="AMP_BINDING"/>
    <property type="match status" value="1"/>
</dbReference>
<dbReference type="Pfam" id="PF00501">
    <property type="entry name" value="AMP-binding"/>
    <property type="match status" value="1"/>
</dbReference>
<dbReference type="Gene3D" id="3.40.50.150">
    <property type="entry name" value="Vaccinia Virus protein VP39"/>
    <property type="match status" value="1"/>
</dbReference>
<dbReference type="InterPro" id="IPR013217">
    <property type="entry name" value="Methyltransf_12"/>
</dbReference>
<dbReference type="InterPro" id="IPR029063">
    <property type="entry name" value="SAM-dependent_MTases_sf"/>
</dbReference>
<dbReference type="InterPro" id="IPR044894">
    <property type="entry name" value="TubC_N_sf"/>
</dbReference>
<evidence type="ECO:0000256" key="4">
    <source>
        <dbReference type="ARBA" id="ARBA00022737"/>
    </source>
</evidence>
<dbReference type="PANTHER" id="PTHR45398">
    <property type="match status" value="1"/>
</dbReference>
<dbReference type="InterPro" id="IPR006162">
    <property type="entry name" value="Ppantetheine_attach_site"/>
</dbReference>
<dbReference type="CDD" id="cd19531">
    <property type="entry name" value="LCL_NRPS-like"/>
    <property type="match status" value="1"/>
</dbReference>
<comment type="caution">
    <text evidence="7">The sequence shown here is derived from an EMBL/GenBank/DDBJ whole genome shotgun (WGS) entry which is preliminary data.</text>
</comment>
<accession>A0ABR9PV52</accession>
<keyword evidence="8" id="KW-1185">Reference proteome</keyword>
<dbReference type="Pfam" id="PF08242">
    <property type="entry name" value="Methyltransf_12"/>
    <property type="match status" value="1"/>
</dbReference>
<comment type="cofactor">
    <cofactor evidence="1">
        <name>pantetheine 4'-phosphate</name>
        <dbReference type="ChEBI" id="CHEBI:47942"/>
    </cofactor>
</comment>
<sequence length="2466" mass="274662">MTEAAVPLLEFVTRLRQLEVKLWLEQDQLKCSAPRGVLTGELRASIGARKAELIGLLREARASTRAAPSRIPKAPRTGALPLSFAQQRLWFFDQLEPDSPVYNIASALRLRGTLDVRALQAACTALVERHEVLRTTFQSEAGRPFQVIAPPGPHPLPVVSLESHPPSEREAVARGLAGEEARRPFSLSRGPLLRTTLLRLAPDHHILLMTLHHIVTDAGSDLVLHRELAQLYAAARTGTAADLPALPIQYADFALWQRQWLQGEVLEAQLDYWRKQLADAPTVLELPTDRPRPPTQTYRGDRHTFELSADLTRGLRALSQREDATLAMTLLTGFAALLHRYTGQEDLLIGSPIAGRHHVETEGLLGFFVNTVVLRSRTPAQGTFQALLQGLREASLGAYAHQDLPYETLVEKLQHTRDLSRGSLFQVMFGMAPGGDGDVALPGLTLEPMDVESRVAHFDLIIEFEEQQDHLVCRLKYNSDLFDADTLVRMGHHLRRLFEAAVATPGIRLTNLPLLPPEEEQRVLRDWNATTADFQADTPIHELIEAQAVKAPAAPAVMVARAEGHGAADLPPLTYGELDARSNQLARHLRTLGVGPEVRVALCFRRSPEAIVAMLAVLKAGGVYVPLDPQYPGQRLAFVIEDTQPRVLLTHQDLLGVLPTPGAETRVLCLDLEAEQLSRRDASSLERNVAPDNLVYVIYTSGSTGQPKGVMISHRGLQISNTARLHFYRAPARRYLLLSSFAFDSSVAGIFWTLTQGGMLVLPEEDLQQDTMELVRCVDRLSLTHLLCVPTFYQQLVDAAPPGRMRSLEVAIVAGETMPHELIQTHTERFPQAGLFTEYGATESSVYTTIHRYEAGGLRGRVPVGRPVENNTLYVLDARMRPVPIGVKGEVFLGGAGVARGYYGRPELSARSFVPDPFSREPGARLYRTGDLGRFRADGVLEFLGRIDQQVKVRGYRIELEEIEAALAQHPALQANAVAVREDLPGNPRLVAYVVPRAGGSGTGHEGTSINDAQLDRVSQFQTMYDQLYGHTEGFSTEDPSINHRIWIDTYDHQPIPLDVIHEVVDDTVQRILALKPKRVLEIGVGTGLLLLRIAPSTERYLGVDFSETALDRLRTLLAGRPAIPGVSLRQGAAHEADRFREEPFDVVVINEVSQHFPSLDYCVEVLEKLVSLLRPGGHVFIGGVRPLPLLELFHASVQLHRAGEDVTRDAFERTAREHLVGDKDLCIDPAFFRAVREHIPAMSQVWMQLKGGRHRNELTRFKYDVFFQVNGPRAAPREVEWLDWGTRRLTLAEVRAELDRKAPEVLALANVPNARLSREQQALALFKAPGGPSTVGELRRALASLAFPSAEDPQDFQEAARAAGYDVIIDWAGEGRDAAFNAVFHRRPGRHFEVLRPAAAQDRAAPTGWSAYANDPLREQAARALIPTLRDFLQRQLPAYMVPSAFVVLDALPLNPNGKVDRKALPAPEPTRQGPNDGFVAPRNDVEARLAAIWAQVLRRERVSVHDNFFDLGGDSILSVQIVARATQAGLRLTARQMFAHQTLAELATVVGSAPVALAEPEFVTGEVPLTPVQRWYVSQGPQAPHHFNQTVLLLAKEPLRVEWLEQAVRHIVRHHDALRMRFESTGSGWSQRCMPPDDLTAVEHFELAHLRAEQQPAALEAIATRLQGSLSLEQGPLLRVARFTSGQGEPEHLLLIAHHLVVDGLSWRILLEDLQTAYQQLREGRAVHLPAKTSSFQRWSRRLVEYARTSAPPLEYWRGLPTEVSPLLPADLAATGIDSWTVGTSRTHSQALGQEETQALLREVLKAFHCEINDVLLTALASALASWTGRSRFLIDLEGHGREPLFDDVDLSRTVGWFTSLFPVVLEHEGDDLLDTLHAVKARLRGLPNRGIDYGILRYLREAGSESVPELHPSLVFNYLGQFDQVFSGDALFQPSDASVGPTSSPHALRPHLLEVNSLVHEGRLRVNWTYSPALHLTETVTRLSEHFLQTLRRLVVLARTDGARRLSPSDFPLARVDRAGLDRLLANRGPVEDVYPLALSQQEMFEESRARPGTWAYAIQISGRITGALSPETFERACQHVIDRHPVLRSAVVFDGVAMPHQVVQREARLTVERIDLTRLPPAQHPAELARRKQDTLRGFDLERAPLMRLALVQCGPERYHFVWSTHHGMLDGWCMSLLLQEVFAVYAALARGAPVDLPARTPFREVLRWLERQDLAKAEAYWRRELAGLALPTHAEPTGARPGWRWAEKRARLSKDTTEALSRMARRHRLTLNTVVQGAWALVLGHARQRQEVCFGATSVVRPAEVPGVEGIIGPLLNTLPVRARWEPELSAAAWLAALQARQQEQRPFEHVPLSTLRRWMGAPEGLPLFDSIVRFQNYPMQFSADGLSLGFGFDRMRVIDRWPAPLALIVVPGEQLKVELGHRLDRVDTEQARHLMERFRRLLTLLANGPEQRLAALMEVL</sequence>
<dbReference type="SUPFAM" id="SSF56801">
    <property type="entry name" value="Acetyl-CoA synthetase-like"/>
    <property type="match status" value="1"/>
</dbReference>
<dbReference type="Gene3D" id="1.10.10.1830">
    <property type="entry name" value="Non-ribosomal peptide synthase, adenylation domain"/>
    <property type="match status" value="1"/>
</dbReference>
<dbReference type="InterPro" id="IPR041464">
    <property type="entry name" value="TubC_N"/>
</dbReference>
<dbReference type="RefSeq" id="WP_193428954.1">
    <property type="nucleotide sequence ID" value="NZ_CBCSIP010000055.1"/>
</dbReference>
<dbReference type="InterPro" id="IPR001242">
    <property type="entry name" value="Condensation_dom"/>
</dbReference>
<dbReference type="Gene3D" id="3.40.50.980">
    <property type="match status" value="2"/>
</dbReference>
<organism evidence="7 8">
    <name type="scientific">Corallococcus soli</name>
    <dbReference type="NCBI Taxonomy" id="2710757"/>
    <lineage>
        <taxon>Bacteria</taxon>
        <taxon>Pseudomonadati</taxon>
        <taxon>Myxococcota</taxon>
        <taxon>Myxococcia</taxon>
        <taxon>Myxococcales</taxon>
        <taxon>Cystobacterineae</taxon>
        <taxon>Myxococcaceae</taxon>
        <taxon>Corallococcus</taxon>
    </lineage>
</organism>
<evidence type="ECO:0000256" key="3">
    <source>
        <dbReference type="ARBA" id="ARBA00022553"/>
    </source>
</evidence>
<evidence type="ECO:0000256" key="2">
    <source>
        <dbReference type="ARBA" id="ARBA00022450"/>
    </source>
</evidence>
<evidence type="ECO:0000256" key="5">
    <source>
        <dbReference type="SAM" id="MobiDB-lite"/>
    </source>
</evidence>
<dbReference type="Gene3D" id="3.30.559.30">
    <property type="entry name" value="Nonribosomal peptide synthetase, condensation domain"/>
    <property type="match status" value="3"/>
</dbReference>
<dbReference type="InterPro" id="IPR020806">
    <property type="entry name" value="PKS_PP-bd"/>
</dbReference>
<dbReference type="SUPFAM" id="SSF52777">
    <property type="entry name" value="CoA-dependent acyltransferases"/>
    <property type="match status" value="6"/>
</dbReference>
<keyword evidence="4" id="KW-0677">Repeat</keyword>
<dbReference type="CDD" id="cd05930">
    <property type="entry name" value="A_NRPS"/>
    <property type="match status" value="1"/>
</dbReference>
<evidence type="ECO:0000313" key="8">
    <source>
        <dbReference type="Proteomes" id="UP001516472"/>
    </source>
</evidence>
<keyword evidence="2" id="KW-0596">Phosphopantetheine</keyword>
<evidence type="ECO:0000313" key="7">
    <source>
        <dbReference type="EMBL" id="MBE4751754.1"/>
    </source>
</evidence>
<dbReference type="CDD" id="cd02440">
    <property type="entry name" value="AdoMet_MTases"/>
    <property type="match status" value="1"/>
</dbReference>